<dbReference type="PATRIC" id="fig|153151.4.peg.1767"/>
<dbReference type="RefSeq" id="WP_012749439.1">
    <property type="nucleotide sequence ID" value="NZ_CP070511.1"/>
</dbReference>
<name>A0A150MG51_9BACL</name>
<dbReference type="Pfam" id="PF26135">
    <property type="entry name" value="YuzI"/>
    <property type="match status" value="1"/>
</dbReference>
<dbReference type="GeneID" id="94901011"/>
<accession>A0A150MG51</accession>
<sequence>MIRIFIYLVGFGVSVIGGITVIAYLNIMTPERGWSEYFSYICTRVECYLLPIGLLLMWGSLYFPYREE</sequence>
<protein>
    <submittedName>
        <fullName evidence="1">Uncharacterized protein</fullName>
    </submittedName>
</protein>
<dbReference type="Proteomes" id="UP000075324">
    <property type="component" value="Unassembled WGS sequence"/>
</dbReference>
<gene>
    <name evidence="1" type="ORF">B4110_0930</name>
</gene>
<evidence type="ECO:0000313" key="2">
    <source>
        <dbReference type="Proteomes" id="UP000075324"/>
    </source>
</evidence>
<evidence type="ECO:0000313" key="1">
    <source>
        <dbReference type="EMBL" id="KYD23252.1"/>
    </source>
</evidence>
<organism evidence="1 2">
    <name type="scientific">Parageobacillus toebii</name>
    <dbReference type="NCBI Taxonomy" id="153151"/>
    <lineage>
        <taxon>Bacteria</taxon>
        <taxon>Bacillati</taxon>
        <taxon>Bacillota</taxon>
        <taxon>Bacilli</taxon>
        <taxon>Bacillales</taxon>
        <taxon>Anoxybacillaceae</taxon>
        <taxon>Parageobacillus</taxon>
    </lineage>
</organism>
<dbReference type="AlphaFoldDB" id="A0A150MG51"/>
<dbReference type="InterPro" id="IPR058887">
    <property type="entry name" value="YuzI-like"/>
</dbReference>
<dbReference type="EMBL" id="LQYW01000167">
    <property type="protein sequence ID" value="KYD23252.1"/>
    <property type="molecule type" value="Genomic_DNA"/>
</dbReference>
<proteinExistence type="predicted"/>
<comment type="caution">
    <text evidence="1">The sequence shown here is derived from an EMBL/GenBank/DDBJ whole genome shotgun (WGS) entry which is preliminary data.</text>
</comment>
<reference evidence="1 2" key="1">
    <citation type="submission" date="2016-01" db="EMBL/GenBank/DDBJ databases">
        <title>Draft Genome Sequences of Seven Thermophilic Sporeformers Isolated from Foods.</title>
        <authorList>
            <person name="Berendsen E.M."/>
            <person name="Wells-Bennik M.H."/>
            <person name="Krawcyk A.O."/>
            <person name="De Jong A."/>
            <person name="Holsappel S."/>
            <person name="Eijlander R.T."/>
            <person name="Kuipers O.P."/>
        </authorList>
    </citation>
    <scope>NUCLEOTIDE SEQUENCE [LARGE SCALE GENOMIC DNA]</scope>
    <source>
        <strain evidence="1 2">B4110</strain>
    </source>
</reference>